<dbReference type="Proteomes" id="UP000444721">
    <property type="component" value="Unassembled WGS sequence"/>
</dbReference>
<feature type="compositionally biased region" description="Polar residues" evidence="1">
    <location>
        <begin position="97"/>
        <end position="124"/>
    </location>
</feature>
<feature type="region of interest" description="Disordered" evidence="1">
    <location>
        <begin position="333"/>
        <end position="353"/>
    </location>
</feature>
<reference evidence="2 3" key="1">
    <citation type="journal article" date="2019" name="Sci. Rep.">
        <title>Nanopore sequencing improves the draft genome of the human pathogenic amoeba Naegleria fowleri.</title>
        <authorList>
            <person name="Liechti N."/>
            <person name="Schurch N."/>
            <person name="Bruggmann R."/>
            <person name="Wittwer M."/>
        </authorList>
    </citation>
    <scope>NUCLEOTIDE SEQUENCE [LARGE SCALE GENOMIC DNA]</scope>
    <source>
        <strain evidence="2 3">ATCC 30894</strain>
    </source>
</reference>
<feature type="region of interest" description="Disordered" evidence="1">
    <location>
        <begin position="50"/>
        <end position="133"/>
    </location>
</feature>
<accession>A0A6A5BAP7</accession>
<organism evidence="2 3">
    <name type="scientific">Naegleria fowleri</name>
    <name type="common">Brain eating amoeba</name>
    <dbReference type="NCBI Taxonomy" id="5763"/>
    <lineage>
        <taxon>Eukaryota</taxon>
        <taxon>Discoba</taxon>
        <taxon>Heterolobosea</taxon>
        <taxon>Tetramitia</taxon>
        <taxon>Eutetramitia</taxon>
        <taxon>Vahlkampfiidae</taxon>
        <taxon>Naegleria</taxon>
    </lineage>
</organism>
<dbReference type="RefSeq" id="XP_044556522.1">
    <property type="nucleotide sequence ID" value="XM_044700283.1"/>
</dbReference>
<evidence type="ECO:0000313" key="2">
    <source>
        <dbReference type="EMBL" id="KAF0971806.1"/>
    </source>
</evidence>
<dbReference type="OrthoDB" id="10519777at2759"/>
<gene>
    <name evidence="2" type="ORF">FDP41_010029</name>
</gene>
<name>A0A6A5BAP7_NAEFO</name>
<protein>
    <submittedName>
        <fullName evidence="2">Uncharacterized protein</fullName>
    </submittedName>
</protein>
<feature type="compositionally biased region" description="Polar residues" evidence="1">
    <location>
        <begin position="55"/>
        <end position="72"/>
    </location>
</feature>
<feature type="compositionally biased region" description="Low complexity" evidence="1">
    <location>
        <begin position="73"/>
        <end position="96"/>
    </location>
</feature>
<dbReference type="GeneID" id="68117244"/>
<dbReference type="VEuPathDB" id="AmoebaDB:NfTy_081950"/>
<feature type="region of interest" description="Disordered" evidence="1">
    <location>
        <begin position="220"/>
        <end position="246"/>
    </location>
</feature>
<dbReference type="EMBL" id="VFQX01000074">
    <property type="protein sequence ID" value="KAF0971806.1"/>
    <property type="molecule type" value="Genomic_DNA"/>
</dbReference>
<dbReference type="AlphaFoldDB" id="A0A6A5BAP7"/>
<dbReference type="VEuPathDB" id="AmoebaDB:FDP41_010029"/>
<dbReference type="VEuPathDB" id="AmoebaDB:NF0076560"/>
<feature type="region of interest" description="Disordered" evidence="1">
    <location>
        <begin position="171"/>
        <end position="192"/>
    </location>
</feature>
<sequence>MTTSQIRKNSKLNIAQPDLNLNELLKSIDSAIEENINTSLVLKSTKKNKLDVSSPVRSGSRSKITNLSPNHRLTSSAVLSTTSPVTTTTTTTYSSPHKLSSRTIPSVTTHLKAPSTTTATLKTSPSHHHQQSIVPSETHFVVQHSSSSQQPSLPLKSSFSKKANRNLYDEFSSATSSSEGEEHSYSSSSSFKKKVSVISPKTTSSLSRLPLSTLSNSKLNSSRLSVKDLKDSSTSSSDSDVKPSKKQDISKLFENGHKALNILQSVHENMKLTIPKDLRKDIRDKSQNFKSDCTRVLSQIDGLLNKVKALNHAASSPTSLTNSPNKFHVEERIDEEVSSTTSGGLEQDEFCNY</sequence>
<evidence type="ECO:0000256" key="1">
    <source>
        <dbReference type="SAM" id="MobiDB-lite"/>
    </source>
</evidence>
<keyword evidence="3" id="KW-1185">Reference proteome</keyword>
<comment type="caution">
    <text evidence="2">The sequence shown here is derived from an EMBL/GenBank/DDBJ whole genome shotgun (WGS) entry which is preliminary data.</text>
</comment>
<proteinExistence type="predicted"/>
<evidence type="ECO:0000313" key="3">
    <source>
        <dbReference type="Proteomes" id="UP000444721"/>
    </source>
</evidence>